<evidence type="ECO:0000256" key="11">
    <source>
        <dbReference type="PROSITE-ProRule" id="PRU00175"/>
    </source>
</evidence>
<dbReference type="GeneID" id="116202595"/>
<evidence type="ECO:0000256" key="5">
    <source>
        <dbReference type="ARBA" id="ARBA00022723"/>
    </source>
</evidence>
<dbReference type="OrthoDB" id="8062037at2759"/>
<dbReference type="Gene3D" id="3.30.40.10">
    <property type="entry name" value="Zinc/RING finger domain, C3HC4 (zinc finger)"/>
    <property type="match status" value="1"/>
</dbReference>
<dbReference type="SUPFAM" id="SSF57850">
    <property type="entry name" value="RING/U-box"/>
    <property type="match status" value="1"/>
</dbReference>
<dbReference type="GO" id="GO:0061630">
    <property type="term" value="F:ubiquitin protein ligase activity"/>
    <property type="evidence" value="ECO:0007669"/>
    <property type="project" value="UniProtKB-EC"/>
</dbReference>
<keyword evidence="6 11" id="KW-0863">Zinc-finger</keyword>
<comment type="subcellular location">
    <subcellularLocation>
        <location evidence="2">Membrane</location>
    </subcellularLocation>
</comment>
<gene>
    <name evidence="14" type="ORF">CDL15_Pgr006867</name>
    <name evidence="15" type="ORF">CRG98_045338</name>
</gene>
<evidence type="ECO:0000313" key="15">
    <source>
        <dbReference type="EMBL" id="PKI34287.1"/>
    </source>
</evidence>
<feature type="transmembrane region" description="Helical" evidence="12">
    <location>
        <begin position="20"/>
        <end position="41"/>
    </location>
</feature>
<keyword evidence="17" id="KW-1185">Reference proteome</keyword>
<dbReference type="EMBL" id="MTKT01002214">
    <property type="protein sequence ID" value="OWM80836.1"/>
    <property type="molecule type" value="Genomic_DNA"/>
</dbReference>
<evidence type="ECO:0000313" key="16">
    <source>
        <dbReference type="Proteomes" id="UP000197138"/>
    </source>
</evidence>
<evidence type="ECO:0000313" key="17">
    <source>
        <dbReference type="Proteomes" id="UP000233551"/>
    </source>
</evidence>
<evidence type="ECO:0000256" key="4">
    <source>
        <dbReference type="ARBA" id="ARBA00022692"/>
    </source>
</evidence>
<keyword evidence="9 12" id="KW-0472">Membrane</keyword>
<keyword evidence="8 12" id="KW-1133">Transmembrane helix</keyword>
<dbReference type="PROSITE" id="PS50089">
    <property type="entry name" value="ZF_RING_2"/>
    <property type="match status" value="1"/>
</dbReference>
<dbReference type="CDD" id="cd16454">
    <property type="entry name" value="RING-H2_PA-TM-RING"/>
    <property type="match status" value="1"/>
</dbReference>
<evidence type="ECO:0000256" key="6">
    <source>
        <dbReference type="ARBA" id="ARBA00022771"/>
    </source>
</evidence>
<dbReference type="InterPro" id="IPR001841">
    <property type="entry name" value="Znf_RING"/>
</dbReference>
<dbReference type="Pfam" id="PF13639">
    <property type="entry name" value="zf-RING_2"/>
    <property type="match status" value="1"/>
</dbReference>
<dbReference type="SMART" id="SM00184">
    <property type="entry name" value="RING"/>
    <property type="match status" value="1"/>
</dbReference>
<organism evidence="14 16">
    <name type="scientific">Punica granatum</name>
    <name type="common">Pomegranate</name>
    <dbReference type="NCBI Taxonomy" id="22663"/>
    <lineage>
        <taxon>Eukaryota</taxon>
        <taxon>Viridiplantae</taxon>
        <taxon>Streptophyta</taxon>
        <taxon>Embryophyta</taxon>
        <taxon>Tracheophyta</taxon>
        <taxon>Spermatophyta</taxon>
        <taxon>Magnoliopsida</taxon>
        <taxon>eudicotyledons</taxon>
        <taxon>Gunneridae</taxon>
        <taxon>Pentapetalae</taxon>
        <taxon>rosids</taxon>
        <taxon>malvids</taxon>
        <taxon>Myrtales</taxon>
        <taxon>Lythraceae</taxon>
        <taxon>Punica</taxon>
    </lineage>
</organism>
<reference evidence="16" key="1">
    <citation type="journal article" date="2017" name="Plant J.">
        <title>The pomegranate (Punica granatum L.) genome and the genomics of punicalagin biosynthesis.</title>
        <authorList>
            <person name="Qin G."/>
            <person name="Xu C."/>
            <person name="Ming R."/>
            <person name="Tang H."/>
            <person name="Guyot R."/>
            <person name="Kramer E.M."/>
            <person name="Hu Y."/>
            <person name="Yi X."/>
            <person name="Qi Y."/>
            <person name="Xu X."/>
            <person name="Gao Z."/>
            <person name="Pan H."/>
            <person name="Jian J."/>
            <person name="Tian Y."/>
            <person name="Yue Z."/>
            <person name="Xu Y."/>
        </authorList>
    </citation>
    <scope>NUCLEOTIDE SEQUENCE [LARGE SCALE GENOMIC DNA]</scope>
    <source>
        <strain evidence="16">cv. Dabenzi</strain>
    </source>
</reference>
<dbReference type="PANTHER" id="PTHR46539">
    <property type="entry name" value="E3 UBIQUITIN-PROTEIN LIGASE ATL42"/>
    <property type="match status" value="1"/>
</dbReference>
<evidence type="ECO:0000256" key="10">
    <source>
        <dbReference type="ARBA" id="ARBA00024209"/>
    </source>
</evidence>
<dbReference type="STRING" id="22663.A0A218X835"/>
<comment type="similarity">
    <text evidence="10">Belongs to the RING-type zinc finger family. ATL subfamily.</text>
</comment>
<protein>
    <recommendedName>
        <fullName evidence="3">RING-type E3 ubiquitin transferase</fullName>
        <ecNumber evidence="3">2.3.2.27</ecNumber>
    </recommendedName>
</protein>
<dbReference type="Proteomes" id="UP000233551">
    <property type="component" value="Unassembled WGS sequence"/>
</dbReference>
<dbReference type="InterPro" id="IPR013083">
    <property type="entry name" value="Znf_RING/FYVE/PHD"/>
</dbReference>
<reference evidence="14" key="2">
    <citation type="submission" date="2017-06" db="EMBL/GenBank/DDBJ databases">
        <title>The pomegranate genome and the genomics of punicalagin biosynthesis.</title>
        <authorList>
            <person name="Xu C."/>
        </authorList>
    </citation>
    <scope>NUCLEOTIDE SEQUENCE [LARGE SCALE GENOMIC DNA]</scope>
    <source>
        <tissue evidence="14">Fresh leaf</tissue>
    </source>
</reference>
<dbReference type="GO" id="GO:0016020">
    <property type="term" value="C:membrane"/>
    <property type="evidence" value="ECO:0007669"/>
    <property type="project" value="UniProtKB-SubCell"/>
</dbReference>
<evidence type="ECO:0000256" key="3">
    <source>
        <dbReference type="ARBA" id="ARBA00012483"/>
    </source>
</evidence>
<evidence type="ECO:0000313" key="14">
    <source>
        <dbReference type="EMBL" id="OWM80836.1"/>
    </source>
</evidence>
<dbReference type="PANTHER" id="PTHR46539:SF13">
    <property type="entry name" value="RING-TYPE DOMAIN-CONTAINING PROTEIN"/>
    <property type="match status" value="1"/>
</dbReference>
<keyword evidence="5" id="KW-0479">Metal-binding</keyword>
<comment type="catalytic activity">
    <reaction evidence="1">
        <text>S-ubiquitinyl-[E2 ubiquitin-conjugating enzyme]-L-cysteine + [acceptor protein]-L-lysine = [E2 ubiquitin-conjugating enzyme]-L-cysteine + N(6)-ubiquitinyl-[acceptor protein]-L-lysine.</text>
        <dbReference type="EC" id="2.3.2.27"/>
    </reaction>
</comment>
<sequence length="139" mass="15481">MAFSLELLTPSSPHNQPSVSFPFISLLAIVIIYAMIAYLIIDFVGPEEDLDSQAPVPRDGPSGMSLEELQDLPQYGYSGEASRSCAICLNGYKKGDMYRIFPVCRHIFHCQCIDTWLLRSRSCPICRSPFGCRASLDIV</sequence>
<name>A0A218X835_PUNGR</name>
<reference evidence="15 17" key="3">
    <citation type="submission" date="2017-11" db="EMBL/GenBank/DDBJ databases">
        <title>De-novo sequencing of pomegranate (Punica granatum L.) genome.</title>
        <authorList>
            <person name="Akparov Z."/>
            <person name="Amiraslanov A."/>
            <person name="Hajiyeva S."/>
            <person name="Abbasov M."/>
            <person name="Kaur K."/>
            <person name="Hamwieh A."/>
            <person name="Solovyev V."/>
            <person name="Salamov A."/>
            <person name="Braich B."/>
            <person name="Kosarev P."/>
            <person name="Mahmoud A."/>
            <person name="Hajiyev E."/>
            <person name="Babayeva S."/>
            <person name="Izzatullayeva V."/>
            <person name="Mammadov A."/>
            <person name="Mammadov A."/>
            <person name="Sharifova S."/>
            <person name="Ojaghi J."/>
            <person name="Eynullazada K."/>
            <person name="Bayramov B."/>
            <person name="Abdulazimova A."/>
            <person name="Shahmuradov I."/>
        </authorList>
    </citation>
    <scope>NUCLEOTIDE SEQUENCE [LARGE SCALE GENOMIC DNA]</scope>
    <source>
        <strain evidence="15">AG2017</strain>
        <strain evidence="17">cv. AG2017</strain>
        <tissue evidence="15">Leaf</tissue>
    </source>
</reference>
<dbReference type="GO" id="GO:0008270">
    <property type="term" value="F:zinc ion binding"/>
    <property type="evidence" value="ECO:0007669"/>
    <property type="project" value="UniProtKB-KW"/>
</dbReference>
<evidence type="ECO:0000256" key="12">
    <source>
        <dbReference type="SAM" id="Phobius"/>
    </source>
</evidence>
<keyword evidence="7" id="KW-0862">Zinc</keyword>
<proteinExistence type="inferred from homology"/>
<accession>A0A218X835</accession>
<evidence type="ECO:0000256" key="7">
    <source>
        <dbReference type="ARBA" id="ARBA00022833"/>
    </source>
</evidence>
<dbReference type="EMBL" id="PGOL01006022">
    <property type="protein sequence ID" value="PKI34287.1"/>
    <property type="molecule type" value="Genomic_DNA"/>
</dbReference>
<dbReference type="EC" id="2.3.2.27" evidence="3"/>
<dbReference type="Proteomes" id="UP000197138">
    <property type="component" value="Unassembled WGS sequence"/>
</dbReference>
<evidence type="ECO:0000256" key="9">
    <source>
        <dbReference type="ARBA" id="ARBA00023136"/>
    </source>
</evidence>
<dbReference type="AlphaFoldDB" id="A0A218X835"/>
<comment type="caution">
    <text evidence="14">The sequence shown here is derived from an EMBL/GenBank/DDBJ whole genome shotgun (WGS) entry which is preliminary data.</text>
</comment>
<evidence type="ECO:0000256" key="8">
    <source>
        <dbReference type="ARBA" id="ARBA00022989"/>
    </source>
</evidence>
<feature type="domain" description="RING-type" evidence="13">
    <location>
        <begin position="85"/>
        <end position="127"/>
    </location>
</feature>
<keyword evidence="4 12" id="KW-0812">Transmembrane</keyword>
<evidence type="ECO:0000259" key="13">
    <source>
        <dbReference type="PROSITE" id="PS50089"/>
    </source>
</evidence>
<evidence type="ECO:0000256" key="2">
    <source>
        <dbReference type="ARBA" id="ARBA00004370"/>
    </source>
</evidence>
<evidence type="ECO:0000256" key="1">
    <source>
        <dbReference type="ARBA" id="ARBA00000900"/>
    </source>
</evidence>